<proteinExistence type="predicted"/>
<dbReference type="PANTHER" id="PTHR33074:SF77">
    <property type="entry name" value="OS03G0178900 PROTEIN"/>
    <property type="match status" value="1"/>
</dbReference>
<dbReference type="EnsemblPlants" id="OMERI03G05550.1">
    <property type="protein sequence ID" value="OMERI03G05550.1"/>
    <property type="gene ID" value="OMERI03G05550"/>
</dbReference>
<evidence type="ECO:0000313" key="3">
    <source>
        <dbReference type="EnsemblPlants" id="OMERI03G05550.1"/>
    </source>
</evidence>
<evidence type="ECO:0000259" key="2">
    <source>
        <dbReference type="Pfam" id="PF07762"/>
    </source>
</evidence>
<accession>A0A0E0CW41</accession>
<dbReference type="Proteomes" id="UP000008021">
    <property type="component" value="Chromosome 3"/>
</dbReference>
<dbReference type="AlphaFoldDB" id="A0A0E0CW41"/>
<keyword evidence="4" id="KW-1185">Reference proteome</keyword>
<organism evidence="3">
    <name type="scientific">Oryza meridionalis</name>
    <dbReference type="NCBI Taxonomy" id="40149"/>
    <lineage>
        <taxon>Eukaryota</taxon>
        <taxon>Viridiplantae</taxon>
        <taxon>Streptophyta</taxon>
        <taxon>Embryophyta</taxon>
        <taxon>Tracheophyta</taxon>
        <taxon>Spermatophyta</taxon>
        <taxon>Magnoliopsida</taxon>
        <taxon>Liliopsida</taxon>
        <taxon>Poales</taxon>
        <taxon>Poaceae</taxon>
        <taxon>BOP clade</taxon>
        <taxon>Oryzoideae</taxon>
        <taxon>Oryzeae</taxon>
        <taxon>Oryzinae</taxon>
        <taxon>Oryza</taxon>
    </lineage>
</organism>
<protein>
    <recommendedName>
        <fullName evidence="2">DUF1618 domain-containing protein</fullName>
    </recommendedName>
</protein>
<feature type="region of interest" description="Disordered" evidence="1">
    <location>
        <begin position="462"/>
        <end position="484"/>
    </location>
</feature>
<evidence type="ECO:0000313" key="4">
    <source>
        <dbReference type="Proteomes" id="UP000008021"/>
    </source>
</evidence>
<dbReference type="Pfam" id="PF07762">
    <property type="entry name" value="DUF1618"/>
    <property type="match status" value="1"/>
</dbReference>
<name>A0A0E0CW41_9ORYZ</name>
<reference evidence="3" key="2">
    <citation type="submission" date="2018-05" db="EMBL/GenBank/DDBJ databases">
        <title>OmerRS3 (Oryza meridionalis Reference Sequence Version 3).</title>
        <authorList>
            <person name="Zhang J."/>
            <person name="Kudrna D."/>
            <person name="Lee S."/>
            <person name="Talag J."/>
            <person name="Welchert J."/>
            <person name="Wing R.A."/>
        </authorList>
    </citation>
    <scope>NUCLEOTIDE SEQUENCE [LARGE SCALE GENOMIC DNA]</scope>
    <source>
        <strain evidence="3">cv. OR44</strain>
    </source>
</reference>
<evidence type="ECO:0000256" key="1">
    <source>
        <dbReference type="SAM" id="MobiDB-lite"/>
    </source>
</evidence>
<dbReference type="HOGENOM" id="CLU_008956_6_0_1"/>
<dbReference type="InterPro" id="IPR011676">
    <property type="entry name" value="DUF1618"/>
</dbReference>
<feature type="domain" description="DUF1618" evidence="2">
    <location>
        <begin position="210"/>
        <end position="386"/>
    </location>
</feature>
<reference evidence="3" key="1">
    <citation type="submission" date="2015-04" db="UniProtKB">
        <authorList>
            <consortium name="EnsemblPlants"/>
        </authorList>
    </citation>
    <scope>IDENTIFICATION</scope>
</reference>
<dbReference type="PANTHER" id="PTHR33074">
    <property type="entry name" value="EXPRESSED PROTEIN-RELATED"/>
    <property type="match status" value="1"/>
</dbReference>
<dbReference type="Gramene" id="OMERI03G05550.1">
    <property type="protein sequence ID" value="OMERI03G05550.1"/>
    <property type="gene ID" value="OMERI03G05550"/>
</dbReference>
<sequence>MIQTRLATAFRAPAWMLLEDKVHHAQCTNATTATATTSRGDVFEVSFCVDNPPAISYLCVHSPTLTAADFTAAPSVACSSEDLLLLLMPMAFSGMFSGRVDKEYFMYKAGSGTQSPSLRRIPTHDPRYNRGEDIGIIRCGDHGQFFLAALLFTSCNIHEFTLHLYSSASDQWTMKSVPLDPSCNLDRVDSEYQPALPHKTIQLGGSLLGWVDLWKGILICDVLADHPVVRFVRLPELMPGNYHHESPHMIRDVHCTGGVIKFIEMEQFLIPTVVPTQEPTQGRRRPGEEANILYDWDLEPPCKEDAPDPDIWLKSFVGWRTVIWDRMVYGICWNKVCKASYDEIMVPDPSHYEMLSELGDGSAGNLVLMNLSTDSPTLSIGGDNVVHMSSTVKLDHGRSVMMALNLQRKTVEALALYGPERKTCHPYRPCTLSKYLKISPGSFRDWKVNDLPRAISKPVPQPISMRPWRTDLGGNRHQRRAAPY</sequence>
<dbReference type="eggNOG" id="ENOG502R3D6">
    <property type="taxonomic scope" value="Eukaryota"/>
</dbReference>